<feature type="compositionally biased region" description="Basic residues" evidence="1">
    <location>
        <begin position="135"/>
        <end position="146"/>
    </location>
</feature>
<evidence type="ECO:0000313" key="3">
    <source>
        <dbReference type="Proteomes" id="UP000052978"/>
    </source>
</evidence>
<dbReference type="AlphaFoldDB" id="S7N8Y0"/>
<gene>
    <name evidence="2" type="ORF">D623_10010793</name>
</gene>
<dbReference type="Proteomes" id="UP000052978">
    <property type="component" value="Unassembled WGS sequence"/>
</dbReference>
<feature type="region of interest" description="Disordered" evidence="1">
    <location>
        <begin position="132"/>
        <end position="175"/>
    </location>
</feature>
<keyword evidence="3" id="KW-1185">Reference proteome</keyword>
<accession>S7N8Y0</accession>
<evidence type="ECO:0000313" key="2">
    <source>
        <dbReference type="EMBL" id="EPQ12640.1"/>
    </source>
</evidence>
<reference evidence="2 3" key="1">
    <citation type="journal article" date="2013" name="Nat. Commun.">
        <title>Genome analysis reveals insights into physiology and longevity of the Brandt's bat Myotis brandtii.</title>
        <authorList>
            <person name="Seim I."/>
            <person name="Fang X."/>
            <person name="Xiong Z."/>
            <person name="Lobanov A.V."/>
            <person name="Huang Z."/>
            <person name="Ma S."/>
            <person name="Feng Y."/>
            <person name="Turanov A.A."/>
            <person name="Zhu Y."/>
            <person name="Lenz T.L."/>
            <person name="Gerashchenko M.V."/>
            <person name="Fan D."/>
            <person name="Hee Yim S."/>
            <person name="Yao X."/>
            <person name="Jordan D."/>
            <person name="Xiong Y."/>
            <person name="Ma Y."/>
            <person name="Lyapunov A.N."/>
            <person name="Chen G."/>
            <person name="Kulakova O.I."/>
            <person name="Sun Y."/>
            <person name="Lee S.G."/>
            <person name="Bronson R.T."/>
            <person name="Moskalev A.A."/>
            <person name="Sunyaev S.R."/>
            <person name="Zhang G."/>
            <person name="Krogh A."/>
            <person name="Wang J."/>
            <person name="Gladyshev V.N."/>
        </authorList>
    </citation>
    <scope>NUCLEOTIDE SEQUENCE [LARGE SCALE GENOMIC DNA]</scope>
</reference>
<name>S7N8Y0_MYOBR</name>
<dbReference type="EMBL" id="KE163531">
    <property type="protein sequence ID" value="EPQ12640.1"/>
    <property type="molecule type" value="Genomic_DNA"/>
</dbReference>
<sequence>MEAKKQEKTFCLRTCVLREGSGSFSWEQELREKWAFSFSFQTTLTTNNTHQLHPGKRMWGEALTRCSRPGGVALAAPTAMTRVSRPPPPPPGCRQRLDHHKDEEERAALAVRGSGSRNHTFMAGEGRDSCLKMLTVRRSKGAHHTQHTQGRGGTAPSQDGSGQTRERAHRHRRGR</sequence>
<organism evidence="2 3">
    <name type="scientific">Myotis brandtii</name>
    <name type="common">Brandt's bat</name>
    <dbReference type="NCBI Taxonomy" id="109478"/>
    <lineage>
        <taxon>Eukaryota</taxon>
        <taxon>Metazoa</taxon>
        <taxon>Chordata</taxon>
        <taxon>Craniata</taxon>
        <taxon>Vertebrata</taxon>
        <taxon>Euteleostomi</taxon>
        <taxon>Mammalia</taxon>
        <taxon>Eutheria</taxon>
        <taxon>Laurasiatheria</taxon>
        <taxon>Chiroptera</taxon>
        <taxon>Yangochiroptera</taxon>
        <taxon>Vespertilionidae</taxon>
        <taxon>Myotis</taxon>
    </lineage>
</organism>
<protein>
    <submittedName>
        <fullName evidence="2">Uncharacterized protein</fullName>
    </submittedName>
</protein>
<feature type="region of interest" description="Disordered" evidence="1">
    <location>
        <begin position="77"/>
        <end position="103"/>
    </location>
</feature>
<proteinExistence type="predicted"/>
<evidence type="ECO:0000256" key="1">
    <source>
        <dbReference type="SAM" id="MobiDB-lite"/>
    </source>
</evidence>